<feature type="region of interest" description="Disordered" evidence="2">
    <location>
        <begin position="364"/>
        <end position="389"/>
    </location>
</feature>
<feature type="domain" description="Tape measure protein N-terminal" evidence="3">
    <location>
        <begin position="65"/>
        <end position="256"/>
    </location>
</feature>
<gene>
    <name evidence="4" type="ORF">CXL00_17445</name>
</gene>
<evidence type="ECO:0000313" key="5">
    <source>
        <dbReference type="Proteomes" id="UP000235897"/>
    </source>
</evidence>
<dbReference type="NCBIfam" id="TIGR02675">
    <property type="entry name" value="tape_meas_nterm"/>
    <property type="match status" value="1"/>
</dbReference>
<evidence type="ECO:0000256" key="1">
    <source>
        <dbReference type="SAM" id="Coils"/>
    </source>
</evidence>
<reference evidence="4 5" key="1">
    <citation type="submission" date="2018-01" db="EMBL/GenBank/DDBJ databases">
        <title>Denitrification phenotypes of diverse strains of Pseudomonas stutzeri.</title>
        <authorList>
            <person name="Milligan D.A."/>
            <person name="Bergaust L."/>
            <person name="Bakken L.R."/>
            <person name="Frostegard A."/>
        </authorList>
    </citation>
    <scope>NUCLEOTIDE SEQUENCE [LARGE SCALE GENOMIC DNA]</scope>
    <source>
        <strain evidence="4 5">28a3</strain>
    </source>
</reference>
<dbReference type="InterPro" id="IPR013491">
    <property type="entry name" value="Tape_meas_N"/>
</dbReference>
<evidence type="ECO:0000313" key="4">
    <source>
        <dbReference type="EMBL" id="PNG03969.1"/>
    </source>
</evidence>
<dbReference type="OrthoDB" id="6174294at2"/>
<proteinExistence type="predicted"/>
<dbReference type="EMBL" id="POUW01000007">
    <property type="protein sequence ID" value="PNG03969.1"/>
    <property type="molecule type" value="Genomic_DNA"/>
</dbReference>
<accession>A0A2N8SNB8</accession>
<name>A0A2N8SNB8_STUST</name>
<dbReference type="Proteomes" id="UP000235897">
    <property type="component" value="Unassembled WGS sequence"/>
</dbReference>
<evidence type="ECO:0000256" key="2">
    <source>
        <dbReference type="SAM" id="MobiDB-lite"/>
    </source>
</evidence>
<dbReference type="Pfam" id="PF20155">
    <property type="entry name" value="TMP_3"/>
    <property type="match status" value="1"/>
</dbReference>
<comment type="caution">
    <text evidence="4">The sequence shown here is derived from an EMBL/GenBank/DDBJ whole genome shotgun (WGS) entry which is preliminary data.</text>
</comment>
<sequence length="775" mass="82946">MTPLELSMTEYAKLVVSVDSTQVSKARSELDKLPGSASKAESSASRMGATFARVGGILATAISVREIARASEQYVNMTNRLRLVTEGSEQLAYAQEAVMRAAQQTYQPLETTAEVYQRIAQNASALGLSFAEVEAITKTVSRTIALSGADTQAAAGAMRQFGQALASGSLRGDELNSILEGTPALAQAVARGLGVSTGELRAMGAEGELTASKIIAALQNQEAAVEEMSRTMNVTAGQAMVTFGNSLIGIVGKLDEASGASRGFASAVLDLSSALTRFSSGEFMDFFRDTKQTAEGFNNEISVTLSKIRDLNDARSRLDKNDPEDTVLFRFKFWNKEELDAEIAGLDGQVQRLQKARDRLIELSNKSGEATPKGDTSVAQTLTPPPETTDKATKAIERQIQSIRLQAETLGMTADQVELYRLVAEGATESQLRQAAAALQAVSAYEKQAEAIQLANDAEEQNNQKAASILESLRTEEEQIRESYERRRQIIMDATLLTEEQKNEAVLALKQEHDEQMIQANGSYWERYMVAAQENLLAFDELTGSLVDNFAMRMGDAFADVVFEAESASDAAKNMAKGMARSVVSALGEMAAQWLAYQAVQLVVGKTTQASAATTMVANASAASVMAGLNAFASTAAIPYVGPFAAPGAAAAAIAATTPMVGAISGFALAGMAHDGIDSIPSEGTWLLDKGERVVDRRTNADLKEYLASGEHSNGSQNIQIINNGEPVTARTEMDGNTMKIILERVQNDFARSLQGDGKYSRAISQTYGLQRQGR</sequence>
<dbReference type="AlphaFoldDB" id="A0A2N8SNB8"/>
<evidence type="ECO:0000259" key="3">
    <source>
        <dbReference type="Pfam" id="PF20155"/>
    </source>
</evidence>
<protein>
    <recommendedName>
        <fullName evidence="3">Tape measure protein N-terminal domain-containing protein</fullName>
    </recommendedName>
</protein>
<organism evidence="4 5">
    <name type="scientific">Stutzerimonas stutzeri</name>
    <name type="common">Pseudomonas stutzeri</name>
    <dbReference type="NCBI Taxonomy" id="316"/>
    <lineage>
        <taxon>Bacteria</taxon>
        <taxon>Pseudomonadati</taxon>
        <taxon>Pseudomonadota</taxon>
        <taxon>Gammaproteobacteria</taxon>
        <taxon>Pseudomonadales</taxon>
        <taxon>Pseudomonadaceae</taxon>
        <taxon>Stutzerimonas</taxon>
    </lineage>
</organism>
<feature type="coiled-coil region" evidence="1">
    <location>
        <begin position="442"/>
        <end position="476"/>
    </location>
</feature>
<keyword evidence="1" id="KW-0175">Coiled coil</keyword>